<evidence type="ECO:0000256" key="1">
    <source>
        <dbReference type="ARBA" id="ARBA00022729"/>
    </source>
</evidence>
<dbReference type="PANTHER" id="PTHR43037">
    <property type="entry name" value="UNNAMED PRODUCT-RELATED"/>
    <property type="match status" value="1"/>
</dbReference>
<keyword evidence="1" id="KW-0732">Signal</keyword>
<dbReference type="EMBL" id="CAJPDT010000051">
    <property type="protein sequence ID" value="CAF9928911.1"/>
    <property type="molecule type" value="Genomic_DNA"/>
</dbReference>
<evidence type="ECO:0008006" key="4">
    <source>
        <dbReference type="Google" id="ProtNLM"/>
    </source>
</evidence>
<dbReference type="AlphaFoldDB" id="A0A8H3FWX9"/>
<dbReference type="Proteomes" id="UP000664534">
    <property type="component" value="Unassembled WGS sequence"/>
</dbReference>
<organism evidence="2 3">
    <name type="scientific">Imshaugia aleurites</name>
    <dbReference type="NCBI Taxonomy" id="172621"/>
    <lineage>
        <taxon>Eukaryota</taxon>
        <taxon>Fungi</taxon>
        <taxon>Dikarya</taxon>
        <taxon>Ascomycota</taxon>
        <taxon>Pezizomycotina</taxon>
        <taxon>Lecanoromycetes</taxon>
        <taxon>OSLEUM clade</taxon>
        <taxon>Lecanoromycetidae</taxon>
        <taxon>Lecanorales</taxon>
        <taxon>Lecanorineae</taxon>
        <taxon>Parmeliaceae</taxon>
        <taxon>Imshaugia</taxon>
    </lineage>
</organism>
<gene>
    <name evidence="2" type="ORF">IMSHALPRED_007781</name>
</gene>
<sequence>MPEASWGADPLDFQGGFRGLAYDSQTCYPSSLAPNGRVSWSTHQLESSSSSGDVAEATLIVGFPNVDWPFLQSVYGWAAMQYQAWARGRLTIAANSARSIAFYADNVLEIWVDDDHHFGGDYYAYRRAPLVLHLNPGSHNIDIRMIRDVRVMGGNEAPETLIKLKAEGSKGSLALVQQKVLIPDIVDGVLASPFAFVPVRNEGRNVIDILDVTTDKGPIRAAMMGIVPFKLSPGQTRPLSFRLSTQSNPPISFSLQVSYVESDSPDSLRSAVFSTAFSTHDSHSPHKITFLHPGGIVSYAILRAPSKKAVTGLSPNKRLPILLNLHGAGLEASSHQVRHMLDSVPDLPSWVVFPTGVTPWSGDDWRKSNESSSEDVGVLTLVRYLGIRGRWIETVRWDGPSADASGWLVTGHSNGQGTWYALTHRPEKIIGAAPVSGYSSIEGYVPYQWWVEADPRVAMLLQNSRRSFRHELLIPNLKGIPIMQQHGSADKNVPAFHSRRMNQLISRMSRGFPHQYVELKGKGHWFDGVMTTRPLLEFYDILGREADWAKLPQYFTIMIANPAAMGARGGLVVDQLINPDQFGKIEVERCPTSMTLTTWVLRTSNILRFHFVPTKRLDILPHKLVMDKSLLLELPPGEEVFGCWLVRSDQGLWHVSHDREWLTEQRHGARLGPLDSILRSAGRFLIRTSVPVSDVALQISRNLFQYFSADSEIIDLSAAVGSQSGNVISVALGSGSPVLRSRSDPVGLDNGRGLYVRRRGGIKTVFPFEVGMGAIFLRPLLNERLELVVWGFDQQGLRQAARLVPMLTGVGQPEFVVVSQRCAWEGAAGVLAMGSFDNFWNVSEASFVS</sequence>
<evidence type="ECO:0000313" key="3">
    <source>
        <dbReference type="Proteomes" id="UP000664534"/>
    </source>
</evidence>
<reference evidence="2" key="1">
    <citation type="submission" date="2021-03" db="EMBL/GenBank/DDBJ databases">
        <authorList>
            <person name="Tagirdzhanova G."/>
        </authorList>
    </citation>
    <scope>NUCLEOTIDE SEQUENCE</scope>
</reference>
<dbReference type="Gene3D" id="3.40.50.1820">
    <property type="entry name" value="alpha/beta hydrolase"/>
    <property type="match status" value="1"/>
</dbReference>
<dbReference type="InterPro" id="IPR029058">
    <property type="entry name" value="AB_hydrolase_fold"/>
</dbReference>
<dbReference type="SUPFAM" id="SSF53474">
    <property type="entry name" value="alpha/beta-Hydrolases"/>
    <property type="match status" value="1"/>
</dbReference>
<keyword evidence="3" id="KW-1185">Reference proteome</keyword>
<comment type="caution">
    <text evidence="2">The sequence shown here is derived from an EMBL/GenBank/DDBJ whole genome shotgun (WGS) entry which is preliminary data.</text>
</comment>
<dbReference type="OrthoDB" id="449091at2759"/>
<proteinExistence type="predicted"/>
<evidence type="ECO:0000313" key="2">
    <source>
        <dbReference type="EMBL" id="CAF9928911.1"/>
    </source>
</evidence>
<protein>
    <recommendedName>
        <fullName evidence="4">Peptidase S9 prolyl oligopeptidase catalytic domain-containing protein</fullName>
    </recommendedName>
</protein>
<accession>A0A8H3FWX9</accession>
<dbReference type="InterPro" id="IPR050955">
    <property type="entry name" value="Plant_Biomass_Hydrol_Est"/>
</dbReference>
<dbReference type="PANTHER" id="PTHR43037:SF4">
    <property type="entry name" value="PEPTIDASE S9 PROLYL OLIGOPEPTIDASE CATALYTIC DOMAIN-CONTAINING PROTEIN"/>
    <property type="match status" value="1"/>
</dbReference>
<name>A0A8H3FWX9_9LECA</name>